<evidence type="ECO:0000256" key="4">
    <source>
        <dbReference type="ARBA" id="ARBA00023002"/>
    </source>
</evidence>
<dbReference type="PANTHER" id="PTHR43899">
    <property type="entry name" value="RH59310P"/>
    <property type="match status" value="1"/>
</dbReference>
<dbReference type="GeneID" id="115804440"/>
<dbReference type="InterPro" id="IPR020904">
    <property type="entry name" value="Sc_DH/Rdtase_CS"/>
</dbReference>
<evidence type="ECO:0000256" key="2">
    <source>
        <dbReference type="ARBA" id="ARBA00022857"/>
    </source>
</evidence>
<comment type="similarity">
    <text evidence="5">Belongs to the short-chain dehydrogenases/reductases (SDR) family.</text>
</comment>
<dbReference type="Proteomes" id="UP000504632">
    <property type="component" value="Chromosome 1"/>
</dbReference>
<keyword evidence="4" id="KW-0560">Oxidoreductase</keyword>
<gene>
    <name evidence="8" type="primary">hsd17b3</name>
</gene>
<accession>A0A6J2UL28</accession>
<dbReference type="InterPro" id="IPR002347">
    <property type="entry name" value="SDR_fam"/>
</dbReference>
<feature type="transmembrane region" description="Helical" evidence="6">
    <location>
        <begin position="6"/>
        <end position="31"/>
    </location>
</feature>
<keyword evidence="6" id="KW-0812">Transmembrane</keyword>
<dbReference type="SUPFAM" id="SSF51735">
    <property type="entry name" value="NAD(P)-binding Rossmann-fold domains"/>
    <property type="match status" value="1"/>
</dbReference>
<keyword evidence="6" id="KW-0472">Membrane</keyword>
<dbReference type="InterPro" id="IPR051019">
    <property type="entry name" value="VLCFA-Steroid_DH"/>
</dbReference>
<evidence type="ECO:0000256" key="5">
    <source>
        <dbReference type="RuleBase" id="RU000363"/>
    </source>
</evidence>
<dbReference type="InParanoid" id="A0A6J2UL28"/>
<reference evidence="8" key="1">
    <citation type="submission" date="2025-08" db="UniProtKB">
        <authorList>
            <consortium name="RefSeq"/>
        </authorList>
    </citation>
    <scope>IDENTIFICATION</scope>
</reference>
<protein>
    <submittedName>
        <fullName evidence="8">17-beta-hydroxysteroid dehydrogenase type 3</fullName>
    </submittedName>
</protein>
<keyword evidence="2" id="KW-0521">NADP</keyword>
<keyword evidence="6" id="KW-1133">Transmembrane helix</keyword>
<evidence type="ECO:0000256" key="3">
    <source>
        <dbReference type="ARBA" id="ARBA00022955"/>
    </source>
</evidence>
<dbReference type="CDD" id="cd05356">
    <property type="entry name" value="17beta-HSD1_like_SDR_c"/>
    <property type="match status" value="1"/>
</dbReference>
<dbReference type="PIRSF" id="PIRSF000126">
    <property type="entry name" value="11-beta-HSD1"/>
    <property type="match status" value="1"/>
</dbReference>
<dbReference type="RefSeq" id="XP_030620744.1">
    <property type="nucleotide sequence ID" value="XM_030764884.1"/>
</dbReference>
<keyword evidence="3" id="KW-0444">Lipid biosynthesis</keyword>
<name>A0A6J2UL28_CHACN</name>
<organism evidence="7 8">
    <name type="scientific">Chanos chanos</name>
    <name type="common">Milkfish</name>
    <name type="synonym">Mugil chanos</name>
    <dbReference type="NCBI Taxonomy" id="29144"/>
    <lineage>
        <taxon>Eukaryota</taxon>
        <taxon>Metazoa</taxon>
        <taxon>Chordata</taxon>
        <taxon>Craniata</taxon>
        <taxon>Vertebrata</taxon>
        <taxon>Euteleostomi</taxon>
        <taxon>Actinopterygii</taxon>
        <taxon>Neopterygii</taxon>
        <taxon>Teleostei</taxon>
        <taxon>Ostariophysi</taxon>
        <taxon>Gonorynchiformes</taxon>
        <taxon>Chanidae</taxon>
        <taxon>Chanos</taxon>
    </lineage>
</organism>
<dbReference type="Pfam" id="PF00106">
    <property type="entry name" value="adh_short"/>
    <property type="match status" value="1"/>
</dbReference>
<dbReference type="FunCoup" id="A0A6J2UL28">
    <property type="interactions" value="70"/>
</dbReference>
<comment type="subcellular location">
    <subcellularLocation>
        <location evidence="1">Endoplasmic reticulum</location>
    </subcellularLocation>
</comment>
<dbReference type="PRINTS" id="PR00081">
    <property type="entry name" value="GDHRDH"/>
</dbReference>
<dbReference type="PROSITE" id="PS00061">
    <property type="entry name" value="ADH_SHORT"/>
    <property type="match status" value="1"/>
</dbReference>
<dbReference type="CTD" id="3293"/>
<keyword evidence="3" id="KW-0752">Steroid biosynthesis</keyword>
<dbReference type="GO" id="GO:0006694">
    <property type="term" value="P:steroid biosynthetic process"/>
    <property type="evidence" value="ECO:0007669"/>
    <property type="project" value="UniProtKB-KW"/>
</dbReference>
<dbReference type="GO" id="GO:0005783">
    <property type="term" value="C:endoplasmic reticulum"/>
    <property type="evidence" value="ECO:0007669"/>
    <property type="project" value="UniProtKB-SubCell"/>
</dbReference>
<dbReference type="AlphaFoldDB" id="A0A6J2UL28"/>
<dbReference type="OrthoDB" id="5545019at2759"/>
<keyword evidence="7" id="KW-1185">Reference proteome</keyword>
<dbReference type="FunFam" id="3.40.50.720:FF:000137">
    <property type="entry name" value="Hydroxysteroid (17-beta) dehydrogenase 3"/>
    <property type="match status" value="1"/>
</dbReference>
<evidence type="ECO:0000313" key="7">
    <source>
        <dbReference type="Proteomes" id="UP000504632"/>
    </source>
</evidence>
<dbReference type="PANTHER" id="PTHR43899:SF7">
    <property type="entry name" value="17-BETA-HYDROXYSTEROID DEHYDROGENASE TYPE 3"/>
    <property type="match status" value="1"/>
</dbReference>
<dbReference type="Gene3D" id="3.40.50.720">
    <property type="entry name" value="NAD(P)-binding Rossmann-like Domain"/>
    <property type="match status" value="1"/>
</dbReference>
<dbReference type="PRINTS" id="PR00080">
    <property type="entry name" value="SDRFAMILY"/>
</dbReference>
<evidence type="ECO:0000256" key="6">
    <source>
        <dbReference type="SAM" id="Phobius"/>
    </source>
</evidence>
<keyword evidence="3" id="KW-0443">Lipid metabolism</keyword>
<sequence>MEFLELLFVSAGLFAVLFYGGKIVGLVMMLWPSIWYPLPGSFFTSVGQWAVITGGSDGIGRAFALELSKKGMNVVIISRNQEKLDRAAKDIEITHGRKVKVVVADFTEDDIYQRIEKTLSSLDIGILVNNVGILPTPTPCKLLETTHLEQRIQQVINCNVKAMVKMCSIVLPGMEKRGRGCILNISSGIAKIPCPTYTLYAASKVFVEMLSQGLQAEYRSKGIIVQSVAPFGVSTAMTGYQKPDMVTLSPKEFVRTSLMYVKAGDLSHGTISHTILGWIVQAIPTWVLQTEAFQCNFMEFVKQKVDP</sequence>
<proteinExistence type="inferred from homology"/>
<evidence type="ECO:0000256" key="1">
    <source>
        <dbReference type="ARBA" id="ARBA00004240"/>
    </source>
</evidence>
<dbReference type="InterPro" id="IPR036291">
    <property type="entry name" value="NAD(P)-bd_dom_sf"/>
</dbReference>
<dbReference type="GO" id="GO:0047045">
    <property type="term" value="F:testosterone dehydrogenase (NADP+) activity"/>
    <property type="evidence" value="ECO:0007669"/>
    <property type="project" value="TreeGrafter"/>
</dbReference>
<evidence type="ECO:0000313" key="8">
    <source>
        <dbReference type="RefSeq" id="XP_030620744.1"/>
    </source>
</evidence>